<accession>A0A9X2KTY2</accession>
<keyword evidence="2" id="KW-1185">Reference proteome</keyword>
<dbReference type="EMBL" id="JAMFTH010000001">
    <property type="protein sequence ID" value="MCP8899263.1"/>
    <property type="molecule type" value="Genomic_DNA"/>
</dbReference>
<name>A0A9X2KTY2_9GAMM</name>
<evidence type="ECO:0000313" key="1">
    <source>
        <dbReference type="EMBL" id="MCP8899263.1"/>
    </source>
</evidence>
<organism evidence="1 2">
    <name type="scientific">Gilvimarinus xylanilyticus</name>
    <dbReference type="NCBI Taxonomy" id="2944139"/>
    <lineage>
        <taxon>Bacteria</taxon>
        <taxon>Pseudomonadati</taxon>
        <taxon>Pseudomonadota</taxon>
        <taxon>Gammaproteobacteria</taxon>
        <taxon>Cellvibrionales</taxon>
        <taxon>Cellvibrionaceae</taxon>
        <taxon>Gilvimarinus</taxon>
    </lineage>
</organism>
<sequence length="81" mass="9181">MATFIAFTEKSRFCGGFHKCQRWALEQACKHQTLVKIAKARSGEKHAHIVGEASTTGIRYLISRHTIAVKKLRLLNEQKEA</sequence>
<gene>
    <name evidence="1" type="ORF">M6D89_08150</name>
</gene>
<dbReference type="Proteomes" id="UP001139319">
    <property type="component" value="Unassembled WGS sequence"/>
</dbReference>
<dbReference type="AlphaFoldDB" id="A0A9X2KTY2"/>
<comment type="caution">
    <text evidence="1">The sequence shown here is derived from an EMBL/GenBank/DDBJ whole genome shotgun (WGS) entry which is preliminary data.</text>
</comment>
<reference evidence="1" key="1">
    <citation type="submission" date="2022-05" db="EMBL/GenBank/DDBJ databases">
        <authorList>
            <person name="Sun H.-N."/>
        </authorList>
    </citation>
    <scope>NUCLEOTIDE SEQUENCE</scope>
    <source>
        <strain evidence="1">HB14</strain>
    </source>
</reference>
<evidence type="ECO:0000313" key="2">
    <source>
        <dbReference type="Proteomes" id="UP001139319"/>
    </source>
</evidence>
<reference evidence="1" key="2">
    <citation type="submission" date="2023-01" db="EMBL/GenBank/DDBJ databases">
        <title>Gilvimarinus xylanilyticus HB14 isolated from Caulerpa lentillifera aquaculture base in Hainan, China.</title>
        <authorList>
            <person name="Zhang Y.-J."/>
        </authorList>
    </citation>
    <scope>NUCLEOTIDE SEQUENCE</scope>
    <source>
        <strain evidence="1">HB14</strain>
    </source>
</reference>
<protein>
    <submittedName>
        <fullName evidence="1">Uncharacterized protein</fullName>
    </submittedName>
</protein>
<dbReference type="RefSeq" id="WP_253967516.1">
    <property type="nucleotide sequence ID" value="NZ_JAMFTH010000001.1"/>
</dbReference>
<proteinExistence type="predicted"/>